<keyword evidence="3" id="KW-1185">Reference proteome</keyword>
<feature type="region of interest" description="Disordered" evidence="1">
    <location>
        <begin position="172"/>
        <end position="207"/>
    </location>
</feature>
<accession>A0A7G2CAH8</accession>
<organism evidence="2 3">
    <name type="scientific">Angomonas deanei</name>
    <dbReference type="NCBI Taxonomy" id="59799"/>
    <lineage>
        <taxon>Eukaryota</taxon>
        <taxon>Discoba</taxon>
        <taxon>Euglenozoa</taxon>
        <taxon>Kinetoplastea</taxon>
        <taxon>Metakinetoplastina</taxon>
        <taxon>Trypanosomatida</taxon>
        <taxon>Trypanosomatidae</taxon>
        <taxon>Strigomonadinae</taxon>
        <taxon>Angomonas</taxon>
    </lineage>
</organism>
<dbReference type="EMBL" id="LR877151">
    <property type="protein sequence ID" value="CAD2216786.1"/>
    <property type="molecule type" value="Genomic_DNA"/>
</dbReference>
<dbReference type="AlphaFoldDB" id="A0A7G2CAH8"/>
<feature type="compositionally biased region" description="Basic and acidic residues" evidence="1">
    <location>
        <begin position="187"/>
        <end position="197"/>
    </location>
</feature>
<proteinExistence type="predicted"/>
<sequence length="412" mass="44579">MSSEANKPAQDNCILGDCSLRLTHSSPYEPPLYLFPELVARVPENSPPAQIWDSIADSINIEESYWRIANATSLKGIEHGSSGDNTTQSTGKQNTTVTTLAGLVSSNKLLSAGLSANVLQEGTFSAKSIVESIVAFGKRENLEEKEMAALLSNHFVNLLAWKKLRELNEGGAEVDASAGEETATDESTNRKRPREELPSPDPWTLTTDSKFIATGEENVEERVKLLQSLKKLYGKWTSLSSSAAQTDYVVPPGTINPTSPYAEKPFAANSKSEYHPVKDLGWTRGKNVKDEEHCFSVLIQTKQGDGLPTKIVLSQQSTNFGRTKGVQSAMCGSVLVHAGLEGFTAAPEFITFHHFSLVLRAKKHIDVTEEGPSVGNQSVWLVNYGANGVHVVAPGETVCAGYSAGADAWLRD</sequence>
<evidence type="ECO:0000313" key="3">
    <source>
        <dbReference type="Proteomes" id="UP000515908"/>
    </source>
</evidence>
<dbReference type="VEuPathDB" id="TriTrypDB:ADEAN_000426400"/>
<gene>
    <name evidence="2" type="ORF">ADEAN_000426400</name>
</gene>
<evidence type="ECO:0000256" key="1">
    <source>
        <dbReference type="SAM" id="MobiDB-lite"/>
    </source>
</evidence>
<evidence type="ECO:0000313" key="2">
    <source>
        <dbReference type="EMBL" id="CAD2216786.1"/>
    </source>
</evidence>
<reference evidence="2 3" key="1">
    <citation type="submission" date="2020-08" db="EMBL/GenBank/DDBJ databases">
        <authorList>
            <person name="Newling K."/>
            <person name="Davey J."/>
            <person name="Forrester S."/>
        </authorList>
    </citation>
    <scope>NUCLEOTIDE SEQUENCE [LARGE SCALE GENOMIC DNA]</scope>
    <source>
        <strain evidence="3">Crithidia deanei Carvalho (ATCC PRA-265)</strain>
    </source>
</reference>
<dbReference type="Proteomes" id="UP000515908">
    <property type="component" value="Chromosome 07"/>
</dbReference>
<protein>
    <submittedName>
        <fullName evidence="2">Uncharacterized protein</fullName>
    </submittedName>
</protein>
<dbReference type="OrthoDB" id="273169at2759"/>
<name>A0A7G2CAH8_9TRYP</name>